<dbReference type="HAMAP" id="MF_00011">
    <property type="entry name" value="Adenylosucc_synth"/>
    <property type="match status" value="1"/>
</dbReference>
<dbReference type="GO" id="GO:0046040">
    <property type="term" value="P:IMP metabolic process"/>
    <property type="evidence" value="ECO:0007669"/>
    <property type="project" value="TreeGrafter"/>
</dbReference>
<dbReference type="EMBL" id="JACDQQ010002077">
    <property type="protein sequence ID" value="MBA0087585.1"/>
    <property type="molecule type" value="Genomic_DNA"/>
</dbReference>
<dbReference type="Gene3D" id="3.40.440.10">
    <property type="entry name" value="Adenylosuccinate Synthetase, subunit A, domain 1"/>
    <property type="match status" value="1"/>
</dbReference>
<dbReference type="GO" id="GO:0005525">
    <property type="term" value="F:GTP binding"/>
    <property type="evidence" value="ECO:0007669"/>
    <property type="project" value="UniProtKB-KW"/>
</dbReference>
<keyword evidence="2 7" id="KW-0479">Metal-binding</keyword>
<keyword evidence="4 7" id="KW-0658">Purine biosynthesis</keyword>
<keyword evidence="3 7" id="KW-0547">Nucleotide-binding</keyword>
<dbReference type="InterPro" id="IPR018220">
    <property type="entry name" value="Adenylosuccin_syn_GTP-bd"/>
</dbReference>
<dbReference type="AlphaFoldDB" id="A0A7V8SYQ6"/>
<dbReference type="GO" id="GO:0004019">
    <property type="term" value="F:adenylosuccinate synthase activity"/>
    <property type="evidence" value="ECO:0007669"/>
    <property type="project" value="UniProtKB-EC"/>
</dbReference>
<evidence type="ECO:0000313" key="8">
    <source>
        <dbReference type="EMBL" id="MBA0087585.1"/>
    </source>
</evidence>
<evidence type="ECO:0000256" key="7">
    <source>
        <dbReference type="RuleBase" id="RU000520"/>
    </source>
</evidence>
<protein>
    <recommendedName>
        <fullName evidence="7">Adenylosuccinate synthetase</fullName>
        <ecNumber evidence="7">6.3.4.4</ecNumber>
    </recommendedName>
</protein>
<reference evidence="8" key="1">
    <citation type="submission" date="2020-06" db="EMBL/GenBank/DDBJ databases">
        <title>Legume-microbial interactions unlock mineral nutrients during tropical forest succession.</title>
        <authorList>
            <person name="Epihov D.Z."/>
        </authorList>
    </citation>
    <scope>NUCLEOTIDE SEQUENCE [LARGE SCALE GENOMIC DNA]</scope>
    <source>
        <strain evidence="8">Pan2503</strain>
    </source>
</reference>
<comment type="function">
    <text evidence="7">Plays an important role in the de novo pathway of purine nucleotide biosynthesis.</text>
</comment>
<gene>
    <name evidence="8" type="ORF">HRJ53_21580</name>
</gene>
<evidence type="ECO:0000256" key="4">
    <source>
        <dbReference type="ARBA" id="ARBA00022755"/>
    </source>
</evidence>
<evidence type="ECO:0000256" key="2">
    <source>
        <dbReference type="ARBA" id="ARBA00022723"/>
    </source>
</evidence>
<keyword evidence="1 7" id="KW-0436">Ligase</keyword>
<organism evidence="8 9">
    <name type="scientific">Candidatus Acidiferrum panamense</name>
    <dbReference type="NCBI Taxonomy" id="2741543"/>
    <lineage>
        <taxon>Bacteria</taxon>
        <taxon>Pseudomonadati</taxon>
        <taxon>Acidobacteriota</taxon>
        <taxon>Terriglobia</taxon>
        <taxon>Candidatus Acidiferrales</taxon>
        <taxon>Candidatus Acidiferrum</taxon>
    </lineage>
</organism>
<dbReference type="GO" id="GO:0044208">
    <property type="term" value="P:'de novo' AMP biosynthetic process"/>
    <property type="evidence" value="ECO:0007669"/>
    <property type="project" value="UniProtKB-UniPathway"/>
</dbReference>
<comment type="catalytic activity">
    <reaction evidence="7">
        <text>IMP + L-aspartate + GTP = N(6)-(1,2-dicarboxyethyl)-AMP + GDP + phosphate + 2 H(+)</text>
        <dbReference type="Rhea" id="RHEA:15753"/>
        <dbReference type="ChEBI" id="CHEBI:15378"/>
        <dbReference type="ChEBI" id="CHEBI:29991"/>
        <dbReference type="ChEBI" id="CHEBI:37565"/>
        <dbReference type="ChEBI" id="CHEBI:43474"/>
        <dbReference type="ChEBI" id="CHEBI:57567"/>
        <dbReference type="ChEBI" id="CHEBI:58053"/>
        <dbReference type="ChEBI" id="CHEBI:58189"/>
        <dbReference type="EC" id="6.3.4.4"/>
    </reaction>
</comment>
<dbReference type="PANTHER" id="PTHR11846:SF0">
    <property type="entry name" value="ADENYLOSUCCINATE SYNTHETASE"/>
    <property type="match status" value="1"/>
</dbReference>
<dbReference type="SUPFAM" id="SSF52540">
    <property type="entry name" value="P-loop containing nucleoside triphosphate hydrolases"/>
    <property type="match status" value="1"/>
</dbReference>
<dbReference type="Pfam" id="PF00709">
    <property type="entry name" value="Adenylsucc_synt"/>
    <property type="match status" value="1"/>
</dbReference>
<proteinExistence type="inferred from homology"/>
<sequence>MKSVVVVGAQWGDEGKGKVVDYLSGSFDYIARVAGGHNAGHTVIIGKDRYVLQLIPCGILRPKGHAVIGTGVVVDPGALVAEIET</sequence>
<comment type="pathway">
    <text evidence="7">Purine metabolism; AMP biosynthesis via de novo pathway; AMP from IMP: step 1/2.</text>
</comment>
<feature type="non-terminal residue" evidence="8">
    <location>
        <position position="85"/>
    </location>
</feature>
<evidence type="ECO:0000256" key="5">
    <source>
        <dbReference type="ARBA" id="ARBA00022842"/>
    </source>
</evidence>
<dbReference type="SMART" id="SM00788">
    <property type="entry name" value="Adenylsucc_synt"/>
    <property type="match status" value="1"/>
</dbReference>
<dbReference type="GO" id="GO:0005737">
    <property type="term" value="C:cytoplasm"/>
    <property type="evidence" value="ECO:0007669"/>
    <property type="project" value="TreeGrafter"/>
</dbReference>
<comment type="similarity">
    <text evidence="7">Belongs to the adenylosuccinate synthetase family.</text>
</comment>
<evidence type="ECO:0000256" key="1">
    <source>
        <dbReference type="ARBA" id="ARBA00022598"/>
    </source>
</evidence>
<name>A0A7V8SYQ6_9BACT</name>
<evidence type="ECO:0000313" key="9">
    <source>
        <dbReference type="Proteomes" id="UP000567293"/>
    </source>
</evidence>
<dbReference type="Proteomes" id="UP000567293">
    <property type="component" value="Unassembled WGS sequence"/>
</dbReference>
<dbReference type="InterPro" id="IPR027417">
    <property type="entry name" value="P-loop_NTPase"/>
</dbReference>
<evidence type="ECO:0000256" key="3">
    <source>
        <dbReference type="ARBA" id="ARBA00022741"/>
    </source>
</evidence>
<dbReference type="PROSITE" id="PS01266">
    <property type="entry name" value="ADENYLOSUCCIN_SYN_1"/>
    <property type="match status" value="1"/>
</dbReference>
<dbReference type="EC" id="6.3.4.4" evidence="7"/>
<keyword evidence="6 7" id="KW-0342">GTP-binding</keyword>
<dbReference type="InterPro" id="IPR042109">
    <property type="entry name" value="Adenylosuccinate_synth_dom1"/>
</dbReference>
<dbReference type="UniPathway" id="UPA00075">
    <property type="reaction ID" value="UER00335"/>
</dbReference>
<dbReference type="GO" id="GO:0046872">
    <property type="term" value="F:metal ion binding"/>
    <property type="evidence" value="ECO:0007669"/>
    <property type="project" value="UniProtKB-KW"/>
</dbReference>
<keyword evidence="5 7" id="KW-0460">Magnesium</keyword>
<dbReference type="InterPro" id="IPR001114">
    <property type="entry name" value="Adenylosuccinate_synthetase"/>
</dbReference>
<comment type="caution">
    <text evidence="8">The sequence shown here is derived from an EMBL/GenBank/DDBJ whole genome shotgun (WGS) entry which is preliminary data.</text>
</comment>
<dbReference type="PANTHER" id="PTHR11846">
    <property type="entry name" value="ADENYLOSUCCINATE SYNTHETASE"/>
    <property type="match status" value="1"/>
</dbReference>
<accession>A0A7V8SYQ6</accession>
<evidence type="ECO:0000256" key="6">
    <source>
        <dbReference type="ARBA" id="ARBA00023134"/>
    </source>
</evidence>
<keyword evidence="9" id="KW-1185">Reference proteome</keyword>